<evidence type="ECO:0000313" key="4">
    <source>
        <dbReference type="Proteomes" id="UP001282284"/>
    </source>
</evidence>
<sequence length="376" mass="42953">MRRFFLLLVLVIGVYLAKPLWEEPVSNYIDLSFLDSVDEKIESVMGKESVTTTMSSIRNTVNQVALYITSKSSEVEQLIPEKVDKPELDKPQQSALSIHNIELGTPKTTVEAELGEPKNHSLNEYGTEWFTYHEDYQNYVMVSFDDAWNVNAIYTNDDLIASSAGIQYGSSKEDVRKAYGTPLTEMRKGLNVYVLQENEGMDLFKTGDHYTYVFYDVHQNYTVTAVQMITTSLEQRKKEMYADGDVSLRNGFEQQLFDLTNAARVRHGRSILRWDDAISETARKHSLDMADNDYFSHDNLEGQSPFDRMKADDIAFKRAGENLAYGQSSSIFAHEGLMNSKGHRDNILIEEYSHLGIGVAFNEKSQPYYTENFFSK</sequence>
<dbReference type="InterPro" id="IPR035940">
    <property type="entry name" value="CAP_sf"/>
</dbReference>
<dbReference type="SUPFAM" id="SSF55797">
    <property type="entry name" value="PR-1-like"/>
    <property type="match status" value="1"/>
</dbReference>
<evidence type="ECO:0000259" key="1">
    <source>
        <dbReference type="Pfam" id="PF00188"/>
    </source>
</evidence>
<proteinExistence type="predicted"/>
<dbReference type="InterPro" id="IPR029410">
    <property type="entry name" value="CAP_assoc"/>
</dbReference>
<accession>A0ABU4GF97</accession>
<feature type="domain" description="SCP" evidence="1">
    <location>
        <begin position="257"/>
        <end position="370"/>
    </location>
</feature>
<dbReference type="PANTHER" id="PTHR31157:SF1">
    <property type="entry name" value="SCP DOMAIN-CONTAINING PROTEIN"/>
    <property type="match status" value="1"/>
</dbReference>
<name>A0ABU4GF97_9BACL</name>
<comment type="caution">
    <text evidence="3">The sequence shown here is derived from an EMBL/GenBank/DDBJ whole genome shotgun (WGS) entry which is preliminary data.</text>
</comment>
<gene>
    <name evidence="3" type="ORF">QT711_13855</name>
</gene>
<dbReference type="CDD" id="cd05379">
    <property type="entry name" value="CAP_bacterial"/>
    <property type="match status" value="1"/>
</dbReference>
<dbReference type="InterPro" id="IPR014044">
    <property type="entry name" value="CAP_dom"/>
</dbReference>
<protein>
    <submittedName>
        <fullName evidence="3">CAP-associated domain-containing protein</fullName>
    </submittedName>
</protein>
<dbReference type="RefSeq" id="WP_317945189.1">
    <property type="nucleotide sequence ID" value="NZ_JAUBDI010000014.1"/>
</dbReference>
<organism evidence="3 4">
    <name type="scientific">Sporosarcina saromensis</name>
    <dbReference type="NCBI Taxonomy" id="359365"/>
    <lineage>
        <taxon>Bacteria</taxon>
        <taxon>Bacillati</taxon>
        <taxon>Bacillota</taxon>
        <taxon>Bacilli</taxon>
        <taxon>Bacillales</taxon>
        <taxon>Caryophanaceae</taxon>
        <taxon>Sporosarcina</taxon>
    </lineage>
</organism>
<keyword evidence="4" id="KW-1185">Reference proteome</keyword>
<dbReference type="PANTHER" id="PTHR31157">
    <property type="entry name" value="SCP DOMAIN-CONTAINING PROTEIN"/>
    <property type="match status" value="1"/>
</dbReference>
<dbReference type="Gene3D" id="3.40.33.10">
    <property type="entry name" value="CAP"/>
    <property type="match status" value="1"/>
</dbReference>
<evidence type="ECO:0000313" key="3">
    <source>
        <dbReference type="EMBL" id="MDW0114277.1"/>
    </source>
</evidence>
<dbReference type="Pfam" id="PF14504">
    <property type="entry name" value="CAP_assoc_N"/>
    <property type="match status" value="1"/>
</dbReference>
<dbReference type="Pfam" id="PF00188">
    <property type="entry name" value="CAP"/>
    <property type="match status" value="1"/>
</dbReference>
<feature type="domain" description="CAP-associated" evidence="2">
    <location>
        <begin position="103"/>
        <end position="238"/>
    </location>
</feature>
<evidence type="ECO:0000259" key="2">
    <source>
        <dbReference type="Pfam" id="PF14504"/>
    </source>
</evidence>
<dbReference type="EMBL" id="JAUBDI010000014">
    <property type="protein sequence ID" value="MDW0114277.1"/>
    <property type="molecule type" value="Genomic_DNA"/>
</dbReference>
<dbReference type="Proteomes" id="UP001282284">
    <property type="component" value="Unassembled WGS sequence"/>
</dbReference>
<reference evidence="3 4" key="1">
    <citation type="submission" date="2023-06" db="EMBL/GenBank/DDBJ databases">
        <title>Sporosarcina sp. nov., isolated from Korean traditional fermented seafood 'Jeotgal'.</title>
        <authorList>
            <person name="Yang A.I."/>
            <person name="Shin N.-R."/>
        </authorList>
    </citation>
    <scope>NUCLEOTIDE SEQUENCE [LARGE SCALE GENOMIC DNA]</scope>
    <source>
        <strain evidence="3 4">KCTC13119</strain>
    </source>
</reference>